<dbReference type="InterPro" id="IPR012910">
    <property type="entry name" value="Plug_dom"/>
</dbReference>
<keyword evidence="7 8" id="KW-0998">Cell outer membrane</keyword>
<dbReference type="SUPFAM" id="SSF56935">
    <property type="entry name" value="Porins"/>
    <property type="match status" value="1"/>
</dbReference>
<keyword evidence="3 8" id="KW-1134">Transmembrane beta strand</keyword>
<evidence type="ECO:0000259" key="12">
    <source>
        <dbReference type="Pfam" id="PF07715"/>
    </source>
</evidence>
<dbReference type="Pfam" id="PF13715">
    <property type="entry name" value="CarbopepD_reg_2"/>
    <property type="match status" value="1"/>
</dbReference>
<keyword evidence="4 8" id="KW-0812">Transmembrane</keyword>
<dbReference type="InterPro" id="IPR008969">
    <property type="entry name" value="CarboxyPept-like_regulatory"/>
</dbReference>
<comment type="similarity">
    <text evidence="8 9">Belongs to the TonB-dependent receptor family.</text>
</comment>
<feature type="domain" description="TonB-dependent receptor plug" evidence="12">
    <location>
        <begin position="115"/>
        <end position="218"/>
    </location>
</feature>
<feature type="chain" id="PRO_5045197158" evidence="10">
    <location>
        <begin position="21"/>
        <end position="1064"/>
    </location>
</feature>
<sequence>MKQALLFITMLMVSVSLAYAQQRKVTGKVVGDDGAPIPFATIQIKGTTSGTTADQQGNFSLQVSGDNVVIIIRSVGFTQQEIPLGSQTSVNVTLASDSQSLQEVVVTALGVSRAKKSLGYAVQEIKADKITQTKQADLNTAIAGKVAGVQLRGGSGAKFGTTTIRLRGVNNLTGGNPIYVVDGVITPSSAINPDDVASLTVLKGPAATALYGQRASEGAVVISTKKSSGSGIGVTLNHTTTFERVYVLPEYQNEYGGGSSQSWRTFVFNPAQHDPALQVLDGAKYYNYEVDESWGPRMDGTMHAPWYAWDKTVNAEDFGKQKPFVAHPNNVRDFFETGVANNTTASFAKSGEGYSNRFSFTNLTRTGVIPNSKQQKNWLTYTGSLNLTDQLVISTGVNYVYEYLYNVPREGYSTQTTGSFNQWFHRNLETDKLKQYYKRADGSFRSWNITGPTNPAVKYWDNPYTEAYENVRNSWEQTIFGHVTLGYSFLNGFKAQVISRGTFINQNGDNRVASFTLNPAFFGTSQDKRTETAFLGSLEYEKNVNDFSFRAGLWGEINKRKRNQVSSQTAGGFIVPNVYNVSNSLNEKVTSNFVQNRQINSLFGYASIGYRDMVFLDGSVRNDVSSTLPQDNNSYVYGSLSGSFVFTELLENKNFLSFGKVRASVARLGTDTDPYGLFETFPLGTNYSKPIVSPSGATSTVVYSRQNVPDTRPNDELRPAMSTSYEIGTELQFANNRARLDVNYFYRNNKDQIVNVTVPSSSGYSGRLINAGEMENKGWEFTIGASPLKNKDWNWDVDINFAFMKNKIISIAPGVDNLQVALDGSALSFGFVGSPRVSLNATKGKSYGQILGGGFERDEATGKILVDDDGYPLMQNQVELGYVTPDWTGGLASGLTYKNFYLNFSLDFQKGGRFVSISKMFNAGSGLGIETVGNNDKGNPKRDPVEDGGGIKLDAINANTGKANEAYADTKDLYESYLFSMWENWTYDASYVKLRELSFGYSLPAKIFNRTPIKGINVAVIAQNLWLIYSKAKGLDPSELESSWIEGGQLPGTRSIGFNVKVNF</sequence>
<comment type="subcellular location">
    <subcellularLocation>
        <location evidence="1 8">Cell outer membrane</location>
        <topology evidence="1 8">Multi-pass membrane protein</topology>
    </subcellularLocation>
</comment>
<dbReference type="EMBL" id="CP029600">
    <property type="protein sequence ID" value="AWO00758.1"/>
    <property type="molecule type" value="Genomic_DNA"/>
</dbReference>
<keyword evidence="5 9" id="KW-0798">TonB box</keyword>
<reference evidence="13 14" key="1">
    <citation type="submission" date="2018-05" db="EMBL/GenBank/DDBJ databases">
        <title>Chitinophaga sp. nov., isolated from rhizosphere soil of Alhagi.</title>
        <authorList>
            <person name="Liu Y."/>
        </authorList>
    </citation>
    <scope>NUCLEOTIDE SEQUENCE [LARGE SCALE GENOMIC DNA]</scope>
    <source>
        <strain evidence="13 14">T22</strain>
    </source>
</reference>
<feature type="signal peptide" evidence="10">
    <location>
        <begin position="1"/>
        <end position="20"/>
    </location>
</feature>
<evidence type="ECO:0000256" key="7">
    <source>
        <dbReference type="ARBA" id="ARBA00023237"/>
    </source>
</evidence>
<dbReference type="InterPro" id="IPR000531">
    <property type="entry name" value="Beta-barrel_TonB"/>
</dbReference>
<feature type="domain" description="TonB-dependent receptor-like beta-barrel" evidence="11">
    <location>
        <begin position="429"/>
        <end position="922"/>
    </location>
</feature>
<evidence type="ECO:0000256" key="9">
    <source>
        <dbReference type="RuleBase" id="RU003357"/>
    </source>
</evidence>
<evidence type="ECO:0000256" key="1">
    <source>
        <dbReference type="ARBA" id="ARBA00004571"/>
    </source>
</evidence>
<evidence type="ECO:0000256" key="5">
    <source>
        <dbReference type="ARBA" id="ARBA00023077"/>
    </source>
</evidence>
<keyword evidence="2 8" id="KW-0813">Transport</keyword>
<dbReference type="Pfam" id="PF00593">
    <property type="entry name" value="TonB_dep_Rec_b-barrel"/>
    <property type="match status" value="1"/>
</dbReference>
<accession>A0ABN5LRH5</accession>
<dbReference type="RefSeq" id="WP_119076539.1">
    <property type="nucleotide sequence ID" value="NZ_CP029600.1"/>
</dbReference>
<dbReference type="Proteomes" id="UP000246099">
    <property type="component" value="Chromosome"/>
</dbReference>
<dbReference type="Gene3D" id="2.60.40.1120">
    <property type="entry name" value="Carboxypeptidase-like, regulatory domain"/>
    <property type="match status" value="1"/>
</dbReference>
<protein>
    <submittedName>
        <fullName evidence="13">SusC/RagA family TonB-linked outer membrane protein</fullName>
    </submittedName>
</protein>
<evidence type="ECO:0000256" key="8">
    <source>
        <dbReference type="PROSITE-ProRule" id="PRU01360"/>
    </source>
</evidence>
<evidence type="ECO:0000256" key="3">
    <source>
        <dbReference type="ARBA" id="ARBA00022452"/>
    </source>
</evidence>
<organism evidence="13 14">
    <name type="scientific">Chitinophaga alhagiae</name>
    <dbReference type="NCBI Taxonomy" id="2203219"/>
    <lineage>
        <taxon>Bacteria</taxon>
        <taxon>Pseudomonadati</taxon>
        <taxon>Bacteroidota</taxon>
        <taxon>Chitinophagia</taxon>
        <taxon>Chitinophagales</taxon>
        <taxon>Chitinophagaceae</taxon>
        <taxon>Chitinophaga</taxon>
    </lineage>
</organism>
<evidence type="ECO:0000259" key="11">
    <source>
        <dbReference type="Pfam" id="PF00593"/>
    </source>
</evidence>
<dbReference type="InterPro" id="IPR023996">
    <property type="entry name" value="TonB-dep_OMP_SusC/RagA"/>
</dbReference>
<dbReference type="InterPro" id="IPR039426">
    <property type="entry name" value="TonB-dep_rcpt-like"/>
</dbReference>
<name>A0ABN5LRH5_9BACT</name>
<evidence type="ECO:0000256" key="2">
    <source>
        <dbReference type="ARBA" id="ARBA00022448"/>
    </source>
</evidence>
<evidence type="ECO:0000256" key="4">
    <source>
        <dbReference type="ARBA" id="ARBA00022692"/>
    </source>
</evidence>
<dbReference type="Pfam" id="PF07715">
    <property type="entry name" value="Plug"/>
    <property type="match status" value="1"/>
</dbReference>
<evidence type="ECO:0000256" key="6">
    <source>
        <dbReference type="ARBA" id="ARBA00023136"/>
    </source>
</evidence>
<evidence type="ECO:0000313" key="14">
    <source>
        <dbReference type="Proteomes" id="UP000246099"/>
    </source>
</evidence>
<evidence type="ECO:0000256" key="10">
    <source>
        <dbReference type="SAM" id="SignalP"/>
    </source>
</evidence>
<dbReference type="PROSITE" id="PS52016">
    <property type="entry name" value="TONB_DEPENDENT_REC_3"/>
    <property type="match status" value="1"/>
</dbReference>
<dbReference type="NCBIfam" id="TIGR04056">
    <property type="entry name" value="OMP_RagA_SusC"/>
    <property type="match status" value="1"/>
</dbReference>
<dbReference type="Gene3D" id="2.170.130.10">
    <property type="entry name" value="TonB-dependent receptor, plug domain"/>
    <property type="match status" value="1"/>
</dbReference>
<proteinExistence type="inferred from homology"/>
<dbReference type="SUPFAM" id="SSF49464">
    <property type="entry name" value="Carboxypeptidase regulatory domain-like"/>
    <property type="match status" value="1"/>
</dbReference>
<keyword evidence="10" id="KW-0732">Signal</keyword>
<dbReference type="Gene3D" id="2.40.170.20">
    <property type="entry name" value="TonB-dependent receptor, beta-barrel domain"/>
    <property type="match status" value="1"/>
</dbReference>
<dbReference type="InterPro" id="IPR036942">
    <property type="entry name" value="Beta-barrel_TonB_sf"/>
</dbReference>
<evidence type="ECO:0000313" key="13">
    <source>
        <dbReference type="EMBL" id="AWO00758.1"/>
    </source>
</evidence>
<gene>
    <name evidence="13" type="ORF">DLD77_03115</name>
</gene>
<keyword evidence="6 8" id="KW-0472">Membrane</keyword>
<dbReference type="InterPro" id="IPR037066">
    <property type="entry name" value="Plug_dom_sf"/>
</dbReference>
<keyword evidence="14" id="KW-1185">Reference proteome</keyword>